<dbReference type="OrthoDB" id="198611at2759"/>
<evidence type="ECO:0000256" key="1">
    <source>
        <dbReference type="SAM" id="MobiDB-lite"/>
    </source>
</evidence>
<feature type="domain" description="DUF4349" evidence="3">
    <location>
        <begin position="145"/>
        <end position="394"/>
    </location>
</feature>
<feature type="region of interest" description="Disordered" evidence="1">
    <location>
        <begin position="65"/>
        <end position="84"/>
    </location>
</feature>
<evidence type="ECO:0000259" key="3">
    <source>
        <dbReference type="Pfam" id="PF14257"/>
    </source>
</evidence>
<keyword evidence="2" id="KW-0472">Membrane</keyword>
<feature type="transmembrane region" description="Helical" evidence="2">
    <location>
        <begin position="385"/>
        <end position="407"/>
    </location>
</feature>
<dbReference type="Pfam" id="PF14257">
    <property type="entry name" value="DUF4349"/>
    <property type="match status" value="1"/>
</dbReference>
<feature type="compositionally biased region" description="Low complexity" evidence="1">
    <location>
        <begin position="14"/>
        <end position="23"/>
    </location>
</feature>
<evidence type="ECO:0000256" key="2">
    <source>
        <dbReference type="SAM" id="Phobius"/>
    </source>
</evidence>
<gene>
    <name evidence="4" type="ORF">H257_02918</name>
</gene>
<dbReference type="EMBL" id="KI913118">
    <property type="protein sequence ID" value="ETV85037.1"/>
    <property type="molecule type" value="Genomic_DNA"/>
</dbReference>
<feature type="region of interest" description="Disordered" evidence="1">
    <location>
        <begin position="1"/>
        <end position="31"/>
    </location>
</feature>
<evidence type="ECO:0000313" key="4">
    <source>
        <dbReference type="EMBL" id="ETV85037.1"/>
    </source>
</evidence>
<accession>W4GZG0</accession>
<name>W4GZG0_APHAT</name>
<organism evidence="4">
    <name type="scientific">Aphanomyces astaci</name>
    <name type="common">Crayfish plague agent</name>
    <dbReference type="NCBI Taxonomy" id="112090"/>
    <lineage>
        <taxon>Eukaryota</taxon>
        <taxon>Sar</taxon>
        <taxon>Stramenopiles</taxon>
        <taxon>Oomycota</taxon>
        <taxon>Saprolegniomycetes</taxon>
        <taxon>Saprolegniales</taxon>
        <taxon>Verrucalvaceae</taxon>
        <taxon>Aphanomyces</taxon>
    </lineage>
</organism>
<dbReference type="VEuPathDB" id="FungiDB:H257_02918"/>
<dbReference type="RefSeq" id="XP_009825055.1">
    <property type="nucleotide sequence ID" value="XM_009826753.1"/>
</dbReference>
<feature type="transmembrane region" description="Helical" evidence="2">
    <location>
        <begin position="40"/>
        <end position="62"/>
    </location>
</feature>
<feature type="compositionally biased region" description="Polar residues" evidence="1">
    <location>
        <begin position="65"/>
        <end position="81"/>
    </location>
</feature>
<dbReference type="GeneID" id="20804914"/>
<reference evidence="4" key="1">
    <citation type="submission" date="2013-12" db="EMBL/GenBank/DDBJ databases">
        <title>The Genome Sequence of Aphanomyces astaci APO3.</title>
        <authorList>
            <consortium name="The Broad Institute Genomics Platform"/>
            <person name="Russ C."/>
            <person name="Tyler B."/>
            <person name="van West P."/>
            <person name="Dieguez-Uribeondo J."/>
            <person name="Young S.K."/>
            <person name="Zeng Q."/>
            <person name="Gargeya S."/>
            <person name="Fitzgerald M."/>
            <person name="Abouelleil A."/>
            <person name="Alvarado L."/>
            <person name="Chapman S.B."/>
            <person name="Gainer-Dewar J."/>
            <person name="Goldberg J."/>
            <person name="Griggs A."/>
            <person name="Gujja S."/>
            <person name="Hansen M."/>
            <person name="Howarth C."/>
            <person name="Imamovic A."/>
            <person name="Ireland A."/>
            <person name="Larimer J."/>
            <person name="McCowan C."/>
            <person name="Murphy C."/>
            <person name="Pearson M."/>
            <person name="Poon T.W."/>
            <person name="Priest M."/>
            <person name="Roberts A."/>
            <person name="Saif S."/>
            <person name="Shea T."/>
            <person name="Sykes S."/>
            <person name="Wortman J."/>
            <person name="Nusbaum C."/>
            <person name="Birren B."/>
        </authorList>
    </citation>
    <scope>NUCLEOTIDE SEQUENCE [LARGE SCALE GENOMIC DNA]</scope>
    <source>
        <strain evidence="4">APO3</strain>
    </source>
</reference>
<sequence length="424" mass="45904">MLRRSTTRTEETSHPAPSSSPPSEYKAPTPRPRLSSGMPILGPVNVMIFVVLFVVTLASRVVEENSFSNPPSSHATLQSEYAESGQFRSRRLTADAPNAGGFMAKAAAMHAMPSTAAFSSSSLGQDIASTFRQAPKSFDAAAVDRMLVWTGHIDLAVAHGVPDVWDTLQRQVKTLVNTTSSDGYIESESEHSQERYVPHDCRHAADNTTAPCPPGNYGRTVLLRSWSLSWRLPSPLFASSIEATAALVKHLPNVSWVKDKSASATDITEQFIDTKSRESMLATTYDTLEKVLVQATTTAEVMDVMRELQKVAETLEHTRQTAAYLSKSASLSTLRIGMDEAVPSGLVVMVDEPLEEEAAVPWSPAASVARAFRWLLKILEWSIDALIVAVVVGVPIAAGASAMAVAVRYVALARGSKDSYDRVE</sequence>
<keyword evidence="2" id="KW-1133">Transmembrane helix</keyword>
<dbReference type="AlphaFoldDB" id="W4GZG0"/>
<keyword evidence="2" id="KW-0812">Transmembrane</keyword>
<proteinExistence type="predicted"/>
<protein>
    <recommendedName>
        <fullName evidence="3">DUF4349 domain-containing protein</fullName>
    </recommendedName>
</protein>
<dbReference type="InterPro" id="IPR025645">
    <property type="entry name" value="DUF4349"/>
</dbReference>